<dbReference type="PANTHER" id="PTHR43095">
    <property type="entry name" value="SUGAR KINASE"/>
    <property type="match status" value="1"/>
</dbReference>
<dbReference type="InterPro" id="IPR050406">
    <property type="entry name" value="FGGY_Carb_Kinase"/>
</dbReference>
<dbReference type="InterPro" id="IPR000577">
    <property type="entry name" value="Carb_kinase_FGGY"/>
</dbReference>
<comment type="caution">
    <text evidence="6">The sequence shown here is derived from an EMBL/GenBank/DDBJ whole genome shotgun (WGS) entry which is preliminary data.</text>
</comment>
<dbReference type="PIRSF" id="PIRSF000538">
    <property type="entry name" value="GlpK"/>
    <property type="match status" value="1"/>
</dbReference>
<dbReference type="GO" id="GO:0016301">
    <property type="term" value="F:kinase activity"/>
    <property type="evidence" value="ECO:0007669"/>
    <property type="project" value="UniProtKB-KW"/>
</dbReference>
<protein>
    <recommendedName>
        <fullName evidence="7">Xylulokinase</fullName>
    </recommendedName>
</protein>
<evidence type="ECO:0000313" key="6">
    <source>
        <dbReference type="EMBL" id="HGI30805.1"/>
    </source>
</evidence>
<name>A0A7V3YGT4_9BACT</name>
<reference evidence="6" key="1">
    <citation type="journal article" date="2020" name="mSystems">
        <title>Genome- and Community-Level Interaction Insights into Carbon Utilization and Element Cycling Functions of Hydrothermarchaeota in Hydrothermal Sediment.</title>
        <authorList>
            <person name="Zhou Z."/>
            <person name="Liu Y."/>
            <person name="Xu W."/>
            <person name="Pan J."/>
            <person name="Luo Z.H."/>
            <person name="Li M."/>
        </authorList>
    </citation>
    <scope>NUCLEOTIDE SEQUENCE [LARGE SCALE GENOMIC DNA]</scope>
    <source>
        <strain evidence="6">SpSt-747</strain>
    </source>
</reference>
<feature type="domain" description="Carbohydrate kinase FGGY N-terminal" evidence="4">
    <location>
        <begin position="5"/>
        <end position="240"/>
    </location>
</feature>
<evidence type="ECO:0000259" key="4">
    <source>
        <dbReference type="Pfam" id="PF00370"/>
    </source>
</evidence>
<evidence type="ECO:0000256" key="3">
    <source>
        <dbReference type="ARBA" id="ARBA00022777"/>
    </source>
</evidence>
<organism evidence="6">
    <name type="scientific">Candidatus Caldatribacterium californiense</name>
    <dbReference type="NCBI Taxonomy" id="1454726"/>
    <lineage>
        <taxon>Bacteria</taxon>
        <taxon>Pseudomonadati</taxon>
        <taxon>Atribacterota</taxon>
        <taxon>Atribacteria</taxon>
        <taxon>Atribacterales</taxon>
        <taxon>Candidatus Caldatribacteriaceae</taxon>
        <taxon>Candidatus Caldatribacterium</taxon>
    </lineage>
</organism>
<dbReference type="InterPro" id="IPR018484">
    <property type="entry name" value="FGGY_N"/>
</dbReference>
<dbReference type="Pfam" id="PF00370">
    <property type="entry name" value="FGGY_N"/>
    <property type="match status" value="1"/>
</dbReference>
<dbReference type="SUPFAM" id="SSF53067">
    <property type="entry name" value="Actin-like ATPase domain"/>
    <property type="match status" value="2"/>
</dbReference>
<dbReference type="InterPro" id="IPR043129">
    <property type="entry name" value="ATPase_NBD"/>
</dbReference>
<keyword evidence="2" id="KW-0808">Transferase</keyword>
<dbReference type="PANTHER" id="PTHR43095:SF5">
    <property type="entry name" value="XYLULOSE KINASE"/>
    <property type="match status" value="1"/>
</dbReference>
<dbReference type="AlphaFoldDB" id="A0A7V3YGT4"/>
<proteinExistence type="inferred from homology"/>
<dbReference type="Pfam" id="PF02782">
    <property type="entry name" value="FGGY_C"/>
    <property type="match status" value="1"/>
</dbReference>
<dbReference type="CDD" id="cd07773">
    <property type="entry name" value="ASKHA_NBD_FGGY_FK"/>
    <property type="match status" value="1"/>
</dbReference>
<evidence type="ECO:0000256" key="2">
    <source>
        <dbReference type="ARBA" id="ARBA00022679"/>
    </source>
</evidence>
<comment type="similarity">
    <text evidence="1">Belongs to the FGGY kinase family.</text>
</comment>
<feature type="domain" description="Carbohydrate kinase FGGY C-terminal" evidence="5">
    <location>
        <begin position="251"/>
        <end position="433"/>
    </location>
</feature>
<evidence type="ECO:0008006" key="7">
    <source>
        <dbReference type="Google" id="ProtNLM"/>
    </source>
</evidence>
<evidence type="ECO:0000259" key="5">
    <source>
        <dbReference type="Pfam" id="PF02782"/>
    </source>
</evidence>
<dbReference type="EMBL" id="DTFV01000083">
    <property type="protein sequence ID" value="HGI30805.1"/>
    <property type="molecule type" value="Genomic_DNA"/>
</dbReference>
<dbReference type="InterPro" id="IPR018485">
    <property type="entry name" value="FGGY_C"/>
</dbReference>
<sequence>MPLLFGIDIGTTNTKLKVYDEDGQTLAEMSFKTPLSSDAHGSYYDPKELTTLLFAAIAGFPERVRRSVRALSVSSFAEVMVGLDERGEPLTRCIPWYDERTKEEAEELNLDPSWVYETTGLSPHHKYSLYKLLWHRRHEPEVFKAVRFWTSMSGFVLFALSGELSFDYSLASRTMLFDQHTRTWREELLDLAGIQKKQLAPLYPSGIALGRLRSEAATQCGLPAEVIVVTGGHDHPCAALASGVFQRGWGLISTGTTESLMVPLEHPPSFAGDSRGKPFSFGHHVVFPLYYAMGGIYSGGFAVDWMLRLFGESYDIFAKLDPLRRRDIPFFFPYLLGGEYEEAKGAFLNLSGDTEQEDFALSVLLGLCAEYRTIWERMEKELSCTVTQAVNVGGGVQNALWMRLKATFLKKPIVVPVEKEGSCQGAALLAGIGAGVYKSPEEAFSRAFRVEKTFEPIAELEAWVDHWYTTYLELREVLRVANVRLAGRKEK</sequence>
<gene>
    <name evidence="6" type="ORF">ENV30_05800</name>
</gene>
<keyword evidence="3" id="KW-0418">Kinase</keyword>
<dbReference type="Gene3D" id="3.30.420.40">
    <property type="match status" value="2"/>
</dbReference>
<dbReference type="GO" id="GO:0005975">
    <property type="term" value="P:carbohydrate metabolic process"/>
    <property type="evidence" value="ECO:0007669"/>
    <property type="project" value="InterPro"/>
</dbReference>
<accession>A0A7V3YGT4</accession>
<evidence type="ECO:0000256" key="1">
    <source>
        <dbReference type="ARBA" id="ARBA00009156"/>
    </source>
</evidence>